<gene>
    <name evidence="1" type="ORF">BJX67DRAFT_364466</name>
</gene>
<dbReference type="RefSeq" id="XP_070882192.1">
    <property type="nucleotide sequence ID" value="XM_071030199.1"/>
</dbReference>
<evidence type="ECO:0000313" key="1">
    <source>
        <dbReference type="EMBL" id="KAL2863213.1"/>
    </source>
</evidence>
<dbReference type="GeneID" id="98145271"/>
<comment type="caution">
    <text evidence="1">The sequence shown here is derived from an EMBL/GenBank/DDBJ whole genome shotgun (WGS) entry which is preliminary data.</text>
</comment>
<evidence type="ECO:0000313" key="2">
    <source>
        <dbReference type="Proteomes" id="UP001610432"/>
    </source>
</evidence>
<protein>
    <submittedName>
        <fullName evidence="1">Uncharacterized protein</fullName>
    </submittedName>
</protein>
<keyword evidence="2" id="KW-1185">Reference proteome</keyword>
<accession>A0ABR4LF99</accession>
<dbReference type="Proteomes" id="UP001610432">
    <property type="component" value="Unassembled WGS sequence"/>
</dbReference>
<reference evidence="1 2" key="1">
    <citation type="submission" date="2024-07" db="EMBL/GenBank/DDBJ databases">
        <title>Section-level genome sequencing and comparative genomics of Aspergillus sections Usti and Cavernicolus.</title>
        <authorList>
            <consortium name="Lawrence Berkeley National Laboratory"/>
            <person name="Nybo J.L."/>
            <person name="Vesth T.C."/>
            <person name="Theobald S."/>
            <person name="Frisvad J.C."/>
            <person name="Larsen T.O."/>
            <person name="Kjaerboelling I."/>
            <person name="Rothschild-Mancinelli K."/>
            <person name="Lyhne E.K."/>
            <person name="Kogle M.E."/>
            <person name="Barry K."/>
            <person name="Clum A."/>
            <person name="Na H."/>
            <person name="Ledsgaard L."/>
            <person name="Lin J."/>
            <person name="Lipzen A."/>
            <person name="Kuo A."/>
            <person name="Riley R."/>
            <person name="Mondo S."/>
            <person name="Labutti K."/>
            <person name="Haridas S."/>
            <person name="Pangalinan J."/>
            <person name="Salamov A.A."/>
            <person name="Simmons B.A."/>
            <person name="Magnuson J.K."/>
            <person name="Chen J."/>
            <person name="Drula E."/>
            <person name="Henrissat B."/>
            <person name="Wiebenga A."/>
            <person name="Lubbers R.J."/>
            <person name="Gomes A.C."/>
            <person name="Macurrencykelacurrency M.R."/>
            <person name="Stajich J."/>
            <person name="Grigoriev I.V."/>
            <person name="Mortensen U.H."/>
            <person name="De Vries R.P."/>
            <person name="Baker S.E."/>
            <person name="Andersen M.R."/>
        </authorList>
    </citation>
    <scope>NUCLEOTIDE SEQUENCE [LARGE SCALE GENOMIC DNA]</scope>
    <source>
        <strain evidence="1 2">CBS 449.75</strain>
    </source>
</reference>
<proteinExistence type="predicted"/>
<sequence>MLSVCAGLVTIDEASRVIRLVHCRLASLRAATVDLMPSLRTAYSLIGFSLTPHKIGDTMLACRQLKGTD</sequence>
<name>A0ABR4LF99_9EURO</name>
<dbReference type="EMBL" id="JBFXLQ010000055">
    <property type="protein sequence ID" value="KAL2863213.1"/>
    <property type="molecule type" value="Genomic_DNA"/>
</dbReference>
<organism evidence="1 2">
    <name type="scientific">Aspergillus lucknowensis</name>
    <dbReference type="NCBI Taxonomy" id="176173"/>
    <lineage>
        <taxon>Eukaryota</taxon>
        <taxon>Fungi</taxon>
        <taxon>Dikarya</taxon>
        <taxon>Ascomycota</taxon>
        <taxon>Pezizomycotina</taxon>
        <taxon>Eurotiomycetes</taxon>
        <taxon>Eurotiomycetidae</taxon>
        <taxon>Eurotiales</taxon>
        <taxon>Aspergillaceae</taxon>
        <taxon>Aspergillus</taxon>
        <taxon>Aspergillus subgen. Nidulantes</taxon>
    </lineage>
</organism>